<dbReference type="CDD" id="cd06445">
    <property type="entry name" value="ATase"/>
    <property type="match status" value="1"/>
</dbReference>
<reference evidence="13" key="2">
    <citation type="journal article" date="2022" name="Microbiol. Resour. Announc.">
        <title>Whole-Genome Sequence of Entomortierella parvispora E1425, a Mucoromycotan Fungus Associated with Burkholderiaceae-Related Endosymbiotic Bacteria.</title>
        <authorList>
            <person name="Herlambang A."/>
            <person name="Guo Y."/>
            <person name="Takashima Y."/>
            <person name="Narisawa K."/>
            <person name="Ohta H."/>
            <person name="Nishizawa T."/>
        </authorList>
    </citation>
    <scope>NUCLEOTIDE SEQUENCE</scope>
    <source>
        <strain evidence="13">E1425</strain>
    </source>
</reference>
<evidence type="ECO:0000313" key="13">
    <source>
        <dbReference type="EMBL" id="GJJ72466.1"/>
    </source>
</evidence>
<feature type="domain" description="Methylated-DNA-[protein]-cysteine S-methyltransferase DNA binding" evidence="12">
    <location>
        <begin position="87"/>
        <end position="172"/>
    </location>
</feature>
<evidence type="ECO:0000256" key="2">
    <source>
        <dbReference type="ARBA" id="ARBA00008711"/>
    </source>
</evidence>
<dbReference type="EC" id="2.1.1.63" evidence="3"/>
<keyword evidence="8" id="KW-0234">DNA repair</keyword>
<dbReference type="SUPFAM" id="SSF46767">
    <property type="entry name" value="Methylated DNA-protein cysteine methyltransferase, C-terminal domain"/>
    <property type="match status" value="1"/>
</dbReference>
<evidence type="ECO:0000256" key="11">
    <source>
        <dbReference type="ARBA" id="ARBA00049348"/>
    </source>
</evidence>
<evidence type="ECO:0000259" key="12">
    <source>
        <dbReference type="Pfam" id="PF01035"/>
    </source>
</evidence>
<dbReference type="OrthoDB" id="1907495at2759"/>
<gene>
    <name evidence="13" type="ORF">EMPS_04823</name>
</gene>
<dbReference type="GO" id="GO:0032259">
    <property type="term" value="P:methylation"/>
    <property type="evidence" value="ECO:0007669"/>
    <property type="project" value="UniProtKB-KW"/>
</dbReference>
<evidence type="ECO:0000256" key="10">
    <source>
        <dbReference type="ARBA" id="ARBA00031621"/>
    </source>
</evidence>
<dbReference type="InterPro" id="IPR001497">
    <property type="entry name" value="MethylDNA_cys_MeTrfase_AS"/>
</dbReference>
<dbReference type="Pfam" id="PF01035">
    <property type="entry name" value="DNA_binding_1"/>
    <property type="match status" value="1"/>
</dbReference>
<protein>
    <recommendedName>
        <fullName evidence="4">Methylated-DNA--protein-cysteine methyltransferase</fullName>
        <ecNumber evidence="3">2.1.1.63</ecNumber>
    </recommendedName>
    <alternativeName>
        <fullName evidence="9">6-O-methylguanine-DNA methyltransferase</fullName>
    </alternativeName>
    <alternativeName>
        <fullName evidence="10">O-6-methylguanine-DNA-alkyltransferase</fullName>
    </alternativeName>
</protein>
<dbReference type="NCBIfam" id="TIGR00589">
    <property type="entry name" value="ogt"/>
    <property type="match status" value="1"/>
</dbReference>
<dbReference type="PANTHER" id="PTHR10815:SF13">
    <property type="entry name" value="METHYLATED-DNA--PROTEIN-CYSTEINE METHYLTRANSFERASE"/>
    <property type="match status" value="1"/>
</dbReference>
<evidence type="ECO:0000256" key="3">
    <source>
        <dbReference type="ARBA" id="ARBA00011918"/>
    </source>
</evidence>
<accession>A0A9P3H9B5</accession>
<dbReference type="PANTHER" id="PTHR10815">
    <property type="entry name" value="METHYLATED-DNA--PROTEIN-CYSTEINE METHYLTRANSFERASE"/>
    <property type="match status" value="1"/>
</dbReference>
<evidence type="ECO:0000256" key="1">
    <source>
        <dbReference type="ARBA" id="ARBA00001286"/>
    </source>
</evidence>
<keyword evidence="7" id="KW-0227">DNA damage</keyword>
<comment type="catalytic activity">
    <reaction evidence="11">
        <text>a 6-O-methyl-2'-deoxyguanosine in DNA + L-cysteinyl-[protein] = S-methyl-L-cysteinyl-[protein] + a 2'-deoxyguanosine in DNA</text>
        <dbReference type="Rhea" id="RHEA:24000"/>
        <dbReference type="Rhea" id="RHEA-COMP:10131"/>
        <dbReference type="Rhea" id="RHEA-COMP:10132"/>
        <dbReference type="Rhea" id="RHEA-COMP:11367"/>
        <dbReference type="Rhea" id="RHEA-COMP:11368"/>
        <dbReference type="ChEBI" id="CHEBI:29950"/>
        <dbReference type="ChEBI" id="CHEBI:82612"/>
        <dbReference type="ChEBI" id="CHEBI:85445"/>
        <dbReference type="ChEBI" id="CHEBI:85448"/>
        <dbReference type="EC" id="2.1.1.63"/>
    </reaction>
</comment>
<comment type="catalytic activity">
    <reaction evidence="1">
        <text>a 4-O-methyl-thymidine in DNA + L-cysteinyl-[protein] = a thymidine in DNA + S-methyl-L-cysteinyl-[protein]</text>
        <dbReference type="Rhea" id="RHEA:53428"/>
        <dbReference type="Rhea" id="RHEA-COMP:10131"/>
        <dbReference type="Rhea" id="RHEA-COMP:10132"/>
        <dbReference type="Rhea" id="RHEA-COMP:13555"/>
        <dbReference type="Rhea" id="RHEA-COMP:13556"/>
        <dbReference type="ChEBI" id="CHEBI:29950"/>
        <dbReference type="ChEBI" id="CHEBI:82612"/>
        <dbReference type="ChEBI" id="CHEBI:137386"/>
        <dbReference type="ChEBI" id="CHEBI:137387"/>
        <dbReference type="EC" id="2.1.1.63"/>
    </reaction>
</comment>
<dbReference type="InterPro" id="IPR036217">
    <property type="entry name" value="MethylDNA_cys_MeTrfase_DNAb"/>
</dbReference>
<keyword evidence="6" id="KW-0808">Transferase</keyword>
<dbReference type="Gene3D" id="1.10.10.10">
    <property type="entry name" value="Winged helix-like DNA-binding domain superfamily/Winged helix DNA-binding domain"/>
    <property type="match status" value="1"/>
</dbReference>
<dbReference type="InterPro" id="IPR036388">
    <property type="entry name" value="WH-like_DNA-bd_sf"/>
</dbReference>
<keyword evidence="14" id="KW-1185">Reference proteome</keyword>
<evidence type="ECO:0000256" key="9">
    <source>
        <dbReference type="ARBA" id="ARBA00030795"/>
    </source>
</evidence>
<evidence type="ECO:0000256" key="4">
    <source>
        <dbReference type="ARBA" id="ARBA00015377"/>
    </source>
</evidence>
<sequence length="200" mass="21960">MPATRIKRSASTAATATVSSPFITSAPPKTKKAIVVAAISQASNNDSKPQKIPVAMDEDIVTVHPYPRSAEARAKAVNRHTGRKVTPFQFQVYDLCAQIPKGQISTYKHISDALNSSSRAVGQALKINPYAPLPVPCHRVLDSKLYIGGFMGQWGEGEKIDNKRAKLYHEGVVFDESDHVLKDTRDQVIFNDFKVSKVEV</sequence>
<proteinExistence type="inferred from homology"/>
<evidence type="ECO:0000256" key="7">
    <source>
        <dbReference type="ARBA" id="ARBA00022763"/>
    </source>
</evidence>
<keyword evidence="5" id="KW-0489">Methyltransferase</keyword>
<evidence type="ECO:0000313" key="14">
    <source>
        <dbReference type="Proteomes" id="UP000827284"/>
    </source>
</evidence>
<comment type="similarity">
    <text evidence="2">Belongs to the MGMT family.</text>
</comment>
<reference evidence="13" key="1">
    <citation type="submission" date="2021-11" db="EMBL/GenBank/DDBJ databases">
        <authorList>
            <person name="Herlambang A."/>
            <person name="Guo Y."/>
            <person name="Takashima Y."/>
            <person name="Nishizawa T."/>
        </authorList>
    </citation>
    <scope>NUCLEOTIDE SEQUENCE</scope>
    <source>
        <strain evidence="13">E1425</strain>
    </source>
</reference>
<dbReference type="Proteomes" id="UP000827284">
    <property type="component" value="Unassembled WGS sequence"/>
</dbReference>
<name>A0A9P3H9B5_9FUNG</name>
<dbReference type="AlphaFoldDB" id="A0A9P3H9B5"/>
<evidence type="ECO:0000256" key="8">
    <source>
        <dbReference type="ARBA" id="ARBA00023204"/>
    </source>
</evidence>
<dbReference type="PROSITE" id="PS00374">
    <property type="entry name" value="MGMT"/>
    <property type="match status" value="1"/>
</dbReference>
<organism evidence="13 14">
    <name type="scientific">Entomortierella parvispora</name>
    <dbReference type="NCBI Taxonomy" id="205924"/>
    <lineage>
        <taxon>Eukaryota</taxon>
        <taxon>Fungi</taxon>
        <taxon>Fungi incertae sedis</taxon>
        <taxon>Mucoromycota</taxon>
        <taxon>Mortierellomycotina</taxon>
        <taxon>Mortierellomycetes</taxon>
        <taxon>Mortierellales</taxon>
        <taxon>Mortierellaceae</taxon>
        <taxon>Entomortierella</taxon>
    </lineage>
</organism>
<comment type="caution">
    <text evidence="13">The sequence shown here is derived from an EMBL/GenBank/DDBJ whole genome shotgun (WGS) entry which is preliminary data.</text>
</comment>
<dbReference type="GO" id="GO:0003908">
    <property type="term" value="F:methylated-DNA-[protein]-cysteine S-methyltransferase activity"/>
    <property type="evidence" value="ECO:0007669"/>
    <property type="project" value="UniProtKB-EC"/>
</dbReference>
<dbReference type="InterPro" id="IPR014048">
    <property type="entry name" value="MethylDNA_cys_MeTrfase_DNA-bd"/>
</dbReference>
<evidence type="ECO:0000256" key="6">
    <source>
        <dbReference type="ARBA" id="ARBA00022679"/>
    </source>
</evidence>
<evidence type="ECO:0000256" key="5">
    <source>
        <dbReference type="ARBA" id="ARBA00022603"/>
    </source>
</evidence>
<dbReference type="EMBL" id="BQFW01000007">
    <property type="protein sequence ID" value="GJJ72466.1"/>
    <property type="molecule type" value="Genomic_DNA"/>
</dbReference>
<dbReference type="GO" id="GO:0006281">
    <property type="term" value="P:DNA repair"/>
    <property type="evidence" value="ECO:0007669"/>
    <property type="project" value="UniProtKB-KW"/>
</dbReference>